<feature type="region of interest" description="Disordered" evidence="2">
    <location>
        <begin position="949"/>
        <end position="1019"/>
    </location>
</feature>
<feature type="compositionally biased region" description="Basic and acidic residues" evidence="2">
    <location>
        <begin position="970"/>
        <end position="986"/>
    </location>
</feature>
<reference evidence="3 4" key="1">
    <citation type="submission" date="2019-09" db="EMBL/GenBank/DDBJ databases">
        <title>A chromosome-level genome assembly of the Chinese tupelo Nyssa sinensis.</title>
        <authorList>
            <person name="Yang X."/>
            <person name="Kang M."/>
            <person name="Yang Y."/>
            <person name="Xiong H."/>
            <person name="Wang M."/>
            <person name="Zhang Z."/>
            <person name="Wang Z."/>
            <person name="Wu H."/>
            <person name="Ma T."/>
            <person name="Liu J."/>
            <person name="Xi Z."/>
        </authorList>
    </citation>
    <scope>NUCLEOTIDE SEQUENCE [LARGE SCALE GENOMIC DNA]</scope>
    <source>
        <strain evidence="3">J267</strain>
        <tissue evidence="3">Leaf</tissue>
    </source>
</reference>
<organism evidence="3 4">
    <name type="scientific">Nyssa sinensis</name>
    <dbReference type="NCBI Taxonomy" id="561372"/>
    <lineage>
        <taxon>Eukaryota</taxon>
        <taxon>Viridiplantae</taxon>
        <taxon>Streptophyta</taxon>
        <taxon>Embryophyta</taxon>
        <taxon>Tracheophyta</taxon>
        <taxon>Spermatophyta</taxon>
        <taxon>Magnoliopsida</taxon>
        <taxon>eudicotyledons</taxon>
        <taxon>Gunneridae</taxon>
        <taxon>Pentapetalae</taxon>
        <taxon>asterids</taxon>
        <taxon>Cornales</taxon>
        <taxon>Nyssaceae</taxon>
        <taxon>Nyssa</taxon>
    </lineage>
</organism>
<evidence type="ECO:0000256" key="2">
    <source>
        <dbReference type="SAM" id="MobiDB-lite"/>
    </source>
</evidence>
<gene>
    <name evidence="3" type="ORF">F0562_009702</name>
</gene>
<feature type="region of interest" description="Disordered" evidence="2">
    <location>
        <begin position="253"/>
        <end position="313"/>
    </location>
</feature>
<feature type="compositionally biased region" description="Basic and acidic residues" evidence="2">
    <location>
        <begin position="178"/>
        <end position="194"/>
    </location>
</feature>
<sequence length="1400" mass="152447">MGAQSHAIASSFEFEQQKSEERTKISVPNKRTRTSMVDGKTDVRANTPARPSGNIDRDREILRLPNSGAVQGEDRTLSIGVDGWEKSKMKKKRSGIKPDISPSTVATKPIDGYRDLKQRMQPRLLTDARSRLNDSHGFRPVIANGAVVVGKADDNSQQTGLGMRSSIPRADQDSNALLHDRRERPTGSDKERVNLRAVNKNNIREDFSSASPTSNTKMNAAARAPRSGSGIGPKLSPAVPRTTVANDWELSHCTSKLPAAGGSNNRKRTPSTRSSSPPVGHWGGQRPQKTSRTARRTNLVPIVPSNDETPALDTISDVIGNENGSGFARRLPNNSPQQVKLKGDNFSTAALSESEESGAAEIRSRDKGKKSDVVDEKDGQNVQKVLNIVLPSRKNKLVGGEDLGDGVRRQGRTGRGFTSTGSLMPMSVEKHGNVGTAKQLRSARLGFDKTESKAGRPPTRKLSDRKAYTRQKHTTINAAADFLDDGHEELLAAANAVINPTYGLSSPFWKQMEPYFGFISDADIAYLKQQGNLGSTASTPTPVPLDVDGFSTVPNGFGLIEPERNTNETKNVELIPEHLVAGTKNPNEIPLCQRLIAALISEEGNEELCCSGNEDLKFDVYGSDFELETELESSTLNYRSSRNFQLAGRAAFSGYRITASGRSLNELEHNLVDNEIVAIPEAGIITNFNHSQNGLLSDQAMVPGIACSEFQYDTMSINERLLLEIQSIGLYPEPVPDLKQTGDEEISEDISGLEDTYHEQVTKKKGLLGKLLKSASSTRELQEKEFEQRALDKLVAMAYDKYMTCRGSNATGGKSASSKMAKQAALAFVKRTLERCKKFEDTGKSCFSEPLFRDMFLSASSHLSDALPVVDAAADDESGKQYVDTSSNSLEVRVSAPIGTQQSPSLSNHDVYSSNMLLSVDHSSEQTIGKEDTWSSRVKKRELLLDDVGGTTATAPSGIGNSLSSSAKGKRSERDREGKGNSREVFSRNGTAKIGRPASCNVRVERKSKTKPKQKTTQLSASVNGLLGKISEQPKATLPSVSKSSEMTTSGSAKETDEFGLDVLDDTEAIDLSHLQLPGMDVLGVPDDIGDQGQDIGSWLNIDDDGLQDHDDYMGGLEIPMDDLSDLNMMLPAQSQELISNYHTKRRLCRSPWKLSRGFAANLPRVGFGYLGLRLRVSLAETLLILVTGFFHGVHPQLAKSNLYCVCGDACVPAEIVQPGVFRCLVSSRAPGKYHKMSSKQARTLDSKTSHIASDWADVIKSIDSNRISFPQAKDSFFELTLKNRLLEWLLERVIEGCKTSEHDDQGRGVIHLFAILALHWAAYYGREKMVATLLSLGAKPNLVTDPTLEIPGGCTAADLASKKGYDGLAETTLLNHILTSQHGKRIAVIENELGLDSNC</sequence>
<protein>
    <submittedName>
        <fullName evidence="3">Uncharacterized protein</fullName>
    </submittedName>
</protein>
<dbReference type="InterPro" id="IPR027417">
    <property type="entry name" value="P-loop_NTPase"/>
</dbReference>
<keyword evidence="1" id="KW-0040">ANK repeat</keyword>
<feature type="compositionally biased region" description="Basic and acidic residues" evidence="2">
    <location>
        <begin position="15"/>
        <end position="24"/>
    </location>
</feature>
<dbReference type="InterPro" id="IPR002110">
    <property type="entry name" value="Ankyrin_rpt"/>
</dbReference>
<dbReference type="Gene3D" id="3.40.50.300">
    <property type="entry name" value="P-loop containing nucleotide triphosphate hydrolases"/>
    <property type="match status" value="1"/>
</dbReference>
<evidence type="ECO:0000313" key="4">
    <source>
        <dbReference type="Proteomes" id="UP000325577"/>
    </source>
</evidence>
<dbReference type="PANTHER" id="PTHR31115">
    <property type="entry name" value="OS05G0107300 PROTEIN"/>
    <property type="match status" value="1"/>
</dbReference>
<feature type="region of interest" description="Disordered" evidence="2">
    <location>
        <begin position="350"/>
        <end position="378"/>
    </location>
</feature>
<dbReference type="PROSITE" id="PS50088">
    <property type="entry name" value="ANK_REPEAT"/>
    <property type="match status" value="1"/>
</dbReference>
<dbReference type="InterPro" id="IPR036770">
    <property type="entry name" value="Ankyrin_rpt-contain_sf"/>
</dbReference>
<feature type="compositionally biased region" description="Polar residues" evidence="2">
    <location>
        <begin position="1039"/>
        <end position="1053"/>
    </location>
</feature>
<feature type="compositionally biased region" description="Polar residues" evidence="2">
    <location>
        <begin position="208"/>
        <end position="218"/>
    </location>
</feature>
<proteinExistence type="predicted"/>
<dbReference type="Pfam" id="PF10198">
    <property type="entry name" value="Ada3"/>
    <property type="match status" value="1"/>
</dbReference>
<feature type="compositionally biased region" description="Basic and acidic residues" evidence="2">
    <location>
        <begin position="362"/>
        <end position="378"/>
    </location>
</feature>
<dbReference type="Proteomes" id="UP000325577">
    <property type="component" value="Linkage Group LG4"/>
</dbReference>
<dbReference type="SUPFAM" id="SSF48403">
    <property type="entry name" value="Ankyrin repeat"/>
    <property type="match status" value="1"/>
</dbReference>
<feature type="region of interest" description="Disordered" evidence="2">
    <location>
        <begin position="1"/>
        <end position="55"/>
    </location>
</feature>
<feature type="region of interest" description="Disordered" evidence="2">
    <location>
        <begin position="400"/>
        <end position="423"/>
    </location>
</feature>
<feature type="compositionally biased region" description="Polar residues" evidence="2">
    <location>
        <begin position="951"/>
        <end position="967"/>
    </location>
</feature>
<dbReference type="OrthoDB" id="1915143at2759"/>
<dbReference type="EMBL" id="CM018047">
    <property type="protein sequence ID" value="KAA8523279.1"/>
    <property type="molecule type" value="Genomic_DNA"/>
</dbReference>
<evidence type="ECO:0000256" key="1">
    <source>
        <dbReference type="PROSITE-ProRule" id="PRU00023"/>
    </source>
</evidence>
<dbReference type="PANTHER" id="PTHR31115:SF3">
    <property type="entry name" value="EXPRESSED PROTEIN"/>
    <property type="match status" value="1"/>
</dbReference>
<dbReference type="Pfam" id="PF00023">
    <property type="entry name" value="Ank"/>
    <property type="match status" value="1"/>
</dbReference>
<dbReference type="InterPro" id="IPR019340">
    <property type="entry name" value="Histone_AcTrfase_su3"/>
</dbReference>
<feature type="region of interest" description="Disordered" evidence="2">
    <location>
        <begin position="89"/>
        <end position="108"/>
    </location>
</feature>
<feature type="region of interest" description="Disordered" evidence="2">
    <location>
        <begin position="155"/>
        <end position="239"/>
    </location>
</feature>
<dbReference type="Gene3D" id="1.25.40.20">
    <property type="entry name" value="Ankyrin repeat-containing domain"/>
    <property type="match status" value="1"/>
</dbReference>
<keyword evidence="4" id="KW-1185">Reference proteome</keyword>
<evidence type="ECO:0000313" key="3">
    <source>
        <dbReference type="EMBL" id="KAA8523279.1"/>
    </source>
</evidence>
<feature type="region of interest" description="Disordered" evidence="2">
    <location>
        <begin position="449"/>
        <end position="469"/>
    </location>
</feature>
<accession>A0A5J4ZYY7</accession>
<feature type="region of interest" description="Disordered" evidence="2">
    <location>
        <begin position="1033"/>
        <end position="1054"/>
    </location>
</feature>
<name>A0A5J4ZYY7_9ASTE</name>
<feature type="repeat" description="ANK" evidence="1">
    <location>
        <begin position="1314"/>
        <end position="1346"/>
    </location>
</feature>